<reference evidence="2 3" key="1">
    <citation type="submission" date="2016-03" db="EMBL/GenBank/DDBJ databases">
        <authorList>
            <person name="Ploux O."/>
        </authorList>
    </citation>
    <scope>NUCLEOTIDE SEQUENCE [LARGE SCALE GENOMIC DNA]</scope>
    <source>
        <strain evidence="2 3">R0</strain>
    </source>
</reference>
<organism evidence="2 3">
    <name type="scientific">Bdellovibrio bacteriovorus</name>
    <dbReference type="NCBI Taxonomy" id="959"/>
    <lineage>
        <taxon>Bacteria</taxon>
        <taxon>Pseudomonadati</taxon>
        <taxon>Bdellovibrionota</taxon>
        <taxon>Bdellovibrionia</taxon>
        <taxon>Bdellovibrionales</taxon>
        <taxon>Pseudobdellovibrionaceae</taxon>
        <taxon>Bdellovibrio</taxon>
    </lineage>
</organism>
<feature type="transmembrane region" description="Helical" evidence="1">
    <location>
        <begin position="197"/>
        <end position="215"/>
    </location>
</feature>
<evidence type="ECO:0008006" key="4">
    <source>
        <dbReference type="Google" id="ProtNLM"/>
    </source>
</evidence>
<dbReference type="OrthoDB" id="128729at2"/>
<comment type="caution">
    <text evidence="2">The sequence shown here is derived from an EMBL/GenBank/DDBJ whole genome shotgun (WGS) entry which is preliminary data.</text>
</comment>
<dbReference type="AlphaFoldDB" id="A0A150WEX3"/>
<keyword evidence="1" id="KW-0812">Transmembrane</keyword>
<feature type="transmembrane region" description="Helical" evidence="1">
    <location>
        <begin position="113"/>
        <end position="129"/>
    </location>
</feature>
<feature type="transmembrane region" description="Helical" evidence="1">
    <location>
        <begin position="243"/>
        <end position="263"/>
    </location>
</feature>
<accession>A0A150WEX3</accession>
<gene>
    <name evidence="2" type="ORF">AZI86_18405</name>
</gene>
<proteinExistence type="predicted"/>
<evidence type="ECO:0000313" key="2">
    <source>
        <dbReference type="EMBL" id="KYG61667.1"/>
    </source>
</evidence>
<sequence>MRKLKLPSTESELFKIFRTAFGVFLFFHFFFLFGSLEVLFSEKFLALKDGGVLNIFSYVDAAPFLGVLNAAACLSAIFVCLDIQRRGACLFLLYVHTCFLLKNPMILNVSYDYLGWLLLALALIPQTLPQGKVPSYIWLGGWLIFGLGYTLNGILKVQSSLWFDGTALSIIIPHDRLLANELVRATLMSLPKGILKSLTWLTVYAELLCLPLILFRKTRILIWLVILGLHLNALIIFKIKDLSLIMIFFSLFLGISFFARGTVPSKT</sequence>
<dbReference type="EMBL" id="LUKE01000006">
    <property type="protein sequence ID" value="KYG61667.1"/>
    <property type="molecule type" value="Genomic_DNA"/>
</dbReference>
<evidence type="ECO:0000256" key="1">
    <source>
        <dbReference type="SAM" id="Phobius"/>
    </source>
</evidence>
<name>A0A150WEX3_BDEBC</name>
<evidence type="ECO:0000313" key="3">
    <source>
        <dbReference type="Proteomes" id="UP000075320"/>
    </source>
</evidence>
<feature type="transmembrane region" description="Helical" evidence="1">
    <location>
        <begin position="21"/>
        <end position="41"/>
    </location>
</feature>
<protein>
    <recommendedName>
        <fullName evidence="4">HTTM domain-containing protein</fullName>
    </recommendedName>
</protein>
<dbReference type="Proteomes" id="UP000075320">
    <property type="component" value="Unassembled WGS sequence"/>
</dbReference>
<keyword evidence="1" id="KW-0472">Membrane</keyword>
<feature type="transmembrane region" description="Helical" evidence="1">
    <location>
        <begin position="61"/>
        <end position="81"/>
    </location>
</feature>
<feature type="transmembrane region" description="Helical" evidence="1">
    <location>
        <begin position="220"/>
        <end position="237"/>
    </location>
</feature>
<keyword evidence="1" id="KW-1133">Transmembrane helix</keyword>
<feature type="transmembrane region" description="Helical" evidence="1">
    <location>
        <begin position="136"/>
        <end position="155"/>
    </location>
</feature>
<dbReference type="RefSeq" id="WP_061836749.1">
    <property type="nucleotide sequence ID" value="NZ_LUKE01000006.1"/>
</dbReference>
<keyword evidence="3" id="KW-1185">Reference proteome</keyword>